<comment type="caution">
    <text evidence="1">The sequence shown here is derived from an EMBL/GenBank/DDBJ whole genome shotgun (WGS) entry which is preliminary data.</text>
</comment>
<evidence type="ECO:0000313" key="2">
    <source>
        <dbReference type="Proteomes" id="UP000735302"/>
    </source>
</evidence>
<keyword evidence="2" id="KW-1185">Reference proteome</keyword>
<evidence type="ECO:0000313" key="1">
    <source>
        <dbReference type="EMBL" id="GFN95294.1"/>
    </source>
</evidence>
<dbReference type="AlphaFoldDB" id="A0AAV3ZJI2"/>
<name>A0AAV3ZJI2_9GAST</name>
<reference evidence="1 2" key="1">
    <citation type="journal article" date="2021" name="Elife">
        <title>Chloroplast acquisition without the gene transfer in kleptoplastic sea slugs, Plakobranchus ocellatus.</title>
        <authorList>
            <person name="Maeda T."/>
            <person name="Takahashi S."/>
            <person name="Yoshida T."/>
            <person name="Shimamura S."/>
            <person name="Takaki Y."/>
            <person name="Nagai Y."/>
            <person name="Toyoda A."/>
            <person name="Suzuki Y."/>
            <person name="Arimoto A."/>
            <person name="Ishii H."/>
            <person name="Satoh N."/>
            <person name="Nishiyama T."/>
            <person name="Hasebe M."/>
            <person name="Maruyama T."/>
            <person name="Minagawa J."/>
            <person name="Obokata J."/>
            <person name="Shigenobu S."/>
        </authorList>
    </citation>
    <scope>NUCLEOTIDE SEQUENCE [LARGE SCALE GENOMIC DNA]</scope>
</reference>
<dbReference type="EMBL" id="BLXT01002485">
    <property type="protein sequence ID" value="GFN95294.1"/>
    <property type="molecule type" value="Genomic_DNA"/>
</dbReference>
<dbReference type="Proteomes" id="UP000735302">
    <property type="component" value="Unassembled WGS sequence"/>
</dbReference>
<sequence>MESVILSWLFDDRTPAVPAQTDDEVRCTERHFPAPIPPNESKARPTRICIVCSKRGIKRKEVRNHCPDCPSKPALCYPDYHRDYHTRMVYWM</sequence>
<accession>A0AAV3ZJI2</accession>
<organism evidence="1 2">
    <name type="scientific">Plakobranchus ocellatus</name>
    <dbReference type="NCBI Taxonomy" id="259542"/>
    <lineage>
        <taxon>Eukaryota</taxon>
        <taxon>Metazoa</taxon>
        <taxon>Spiralia</taxon>
        <taxon>Lophotrochozoa</taxon>
        <taxon>Mollusca</taxon>
        <taxon>Gastropoda</taxon>
        <taxon>Heterobranchia</taxon>
        <taxon>Euthyneura</taxon>
        <taxon>Panpulmonata</taxon>
        <taxon>Sacoglossa</taxon>
        <taxon>Placobranchoidea</taxon>
        <taxon>Plakobranchidae</taxon>
        <taxon>Plakobranchus</taxon>
    </lineage>
</organism>
<gene>
    <name evidence="1" type="ORF">PoB_002180000</name>
</gene>
<protein>
    <submittedName>
        <fullName evidence="1">PiggyBac transposase kobuta</fullName>
    </submittedName>
</protein>
<proteinExistence type="predicted"/>